<dbReference type="SFLD" id="SFLDG01067">
    <property type="entry name" value="SPASM/twitch_domain_containing"/>
    <property type="match status" value="1"/>
</dbReference>
<sequence>MNMPVRPYIFHELTNSICSTCYRKVEGKIIEQNGKMYMIKRCAHHGTEKVLISSDAEYYKMCRNYLKPAEMPRHFNTPIKYGCPYDCGICPDHEQHSCLAIVEVTESCNLECPICYASSSPHRKAFRSLEQIENMLDAVVRNEIEPDIVQISGGEPTIHPDFFAILDAAKARPIRHLMVNTNGLRIARDREFVKKLATYMPGFELYLQFDSFERETLMELRGADLRKIREKALEHLNEFNISTTLVVTLKKGLNDQEIGKIIQYGLQQKAVRGVTFQPIQAAGRLEDFDPAVDRLTLSEVRREIIDQSDLFQEEDMIPVPCHPDCLAMGYALKMGGQAIPLTGLIDPNVLLQGSRNTIVYEQDETVRDHIFSLFSTSHSPESSSMSLKNLLCCLPQVEVPENIQYDNVFRVIIMQFLDPYNFDVRSVKKSCVHIVHQDGRLIPFDTFNLFYRDEQEEILKELRAEIVPENPLTEV</sequence>
<dbReference type="PANTHER" id="PTHR43306:SF1">
    <property type="entry name" value="7,8-DIHYDRO-6-HYDROXYMETHYLPTERIN DIMETHYLTRANSFERASE"/>
    <property type="match status" value="1"/>
</dbReference>
<dbReference type="InterPro" id="IPR056488">
    <property type="entry name" value="Zn_ribbon_HMPTM"/>
</dbReference>
<dbReference type="Pfam" id="PF04055">
    <property type="entry name" value="Radical_SAM"/>
    <property type="match status" value="1"/>
</dbReference>
<organism evidence="6 7">
    <name type="scientific">Lederbergia ruris</name>
    <dbReference type="NCBI Taxonomy" id="217495"/>
    <lineage>
        <taxon>Bacteria</taxon>
        <taxon>Bacillati</taxon>
        <taxon>Bacillota</taxon>
        <taxon>Bacilli</taxon>
        <taxon>Bacillales</taxon>
        <taxon>Bacillaceae</taxon>
        <taxon>Lederbergia</taxon>
    </lineage>
</organism>
<evidence type="ECO:0000256" key="2">
    <source>
        <dbReference type="ARBA" id="ARBA00022723"/>
    </source>
</evidence>
<dbReference type="SFLD" id="SFLDG01100">
    <property type="entry name" value="methyltransferase_(Class_D)"/>
    <property type="match status" value="1"/>
</dbReference>
<dbReference type="PROSITE" id="PS51918">
    <property type="entry name" value="RADICAL_SAM"/>
    <property type="match status" value="1"/>
</dbReference>
<keyword evidence="1" id="KW-0949">S-adenosyl-L-methionine</keyword>
<keyword evidence="7" id="KW-1185">Reference proteome</keyword>
<evidence type="ECO:0000256" key="1">
    <source>
        <dbReference type="ARBA" id="ARBA00022691"/>
    </source>
</evidence>
<reference evidence="6 7" key="1">
    <citation type="submission" date="2021-03" db="EMBL/GenBank/DDBJ databases">
        <title>Antimicrobial resistance genes in bacteria isolated from Japanese honey, and their potential for conferring macrolide and lincosamide resistance in the American foulbrood pathogen Paenibacillus larvae.</title>
        <authorList>
            <person name="Okamoto M."/>
            <person name="Kumagai M."/>
            <person name="Kanamori H."/>
            <person name="Takamatsu D."/>
        </authorList>
    </citation>
    <scope>NUCLEOTIDE SEQUENCE [LARGE SCALE GENOMIC DNA]</scope>
    <source>
        <strain evidence="6 7">J8TS2</strain>
    </source>
</reference>
<evidence type="ECO:0000259" key="5">
    <source>
        <dbReference type="PROSITE" id="PS51918"/>
    </source>
</evidence>
<evidence type="ECO:0000256" key="3">
    <source>
        <dbReference type="ARBA" id="ARBA00023004"/>
    </source>
</evidence>
<evidence type="ECO:0000313" key="6">
    <source>
        <dbReference type="EMBL" id="GIN58808.1"/>
    </source>
</evidence>
<proteinExistence type="predicted"/>
<keyword evidence="3" id="KW-0408">Iron</keyword>
<dbReference type="InterPro" id="IPR058240">
    <property type="entry name" value="rSAM_sf"/>
</dbReference>
<keyword evidence="4" id="KW-0411">Iron-sulfur</keyword>
<accession>A0ABQ4KLI5</accession>
<dbReference type="Pfam" id="PF23545">
    <property type="entry name" value="Zn_ribbon_HMPTM"/>
    <property type="match status" value="1"/>
</dbReference>
<protein>
    <submittedName>
        <fullName evidence="6">Radical SAM protein</fullName>
    </submittedName>
</protein>
<evidence type="ECO:0000313" key="7">
    <source>
        <dbReference type="Proteomes" id="UP000679950"/>
    </source>
</evidence>
<dbReference type="Gene3D" id="3.20.20.70">
    <property type="entry name" value="Aldolase class I"/>
    <property type="match status" value="1"/>
</dbReference>
<dbReference type="CDD" id="cd01335">
    <property type="entry name" value="Radical_SAM"/>
    <property type="match status" value="1"/>
</dbReference>
<dbReference type="SFLD" id="SFLDS00029">
    <property type="entry name" value="Radical_SAM"/>
    <property type="match status" value="1"/>
</dbReference>
<dbReference type="PANTHER" id="PTHR43306">
    <property type="entry name" value="7,8-DIHYDRO-6-HYDROXYMETHYLPTERIN DIMETHYLTRANSFERASE"/>
    <property type="match status" value="1"/>
</dbReference>
<feature type="domain" description="Radical SAM core" evidence="5">
    <location>
        <begin position="91"/>
        <end position="308"/>
    </location>
</feature>
<evidence type="ECO:0000256" key="4">
    <source>
        <dbReference type="ARBA" id="ARBA00023014"/>
    </source>
</evidence>
<dbReference type="SUPFAM" id="SSF102114">
    <property type="entry name" value="Radical SAM enzymes"/>
    <property type="match status" value="1"/>
</dbReference>
<dbReference type="InterPro" id="IPR013785">
    <property type="entry name" value="Aldolase_TIM"/>
</dbReference>
<name>A0ABQ4KLI5_9BACI</name>
<dbReference type="EMBL" id="BORB01000030">
    <property type="protein sequence ID" value="GIN58808.1"/>
    <property type="molecule type" value="Genomic_DNA"/>
</dbReference>
<dbReference type="InterPro" id="IPR034474">
    <property type="entry name" value="Methyltransferase_Class_D"/>
</dbReference>
<comment type="caution">
    <text evidence="6">The sequence shown here is derived from an EMBL/GenBank/DDBJ whole genome shotgun (WGS) entry which is preliminary data.</text>
</comment>
<dbReference type="InterPro" id="IPR007197">
    <property type="entry name" value="rSAM"/>
</dbReference>
<keyword evidence="2" id="KW-0479">Metal-binding</keyword>
<gene>
    <name evidence="6" type="ORF">J8TS2_31270</name>
</gene>
<dbReference type="Proteomes" id="UP000679950">
    <property type="component" value="Unassembled WGS sequence"/>
</dbReference>